<dbReference type="EMBL" id="BGZK01000432">
    <property type="protein sequence ID" value="GBP43235.1"/>
    <property type="molecule type" value="Genomic_DNA"/>
</dbReference>
<proteinExistence type="predicted"/>
<organism evidence="2 3">
    <name type="scientific">Eumeta variegata</name>
    <name type="common">Bagworm moth</name>
    <name type="synonym">Eumeta japonica</name>
    <dbReference type="NCBI Taxonomy" id="151549"/>
    <lineage>
        <taxon>Eukaryota</taxon>
        <taxon>Metazoa</taxon>
        <taxon>Ecdysozoa</taxon>
        <taxon>Arthropoda</taxon>
        <taxon>Hexapoda</taxon>
        <taxon>Insecta</taxon>
        <taxon>Pterygota</taxon>
        <taxon>Neoptera</taxon>
        <taxon>Endopterygota</taxon>
        <taxon>Lepidoptera</taxon>
        <taxon>Glossata</taxon>
        <taxon>Ditrysia</taxon>
        <taxon>Tineoidea</taxon>
        <taxon>Psychidae</taxon>
        <taxon>Oiketicinae</taxon>
        <taxon>Eumeta</taxon>
    </lineage>
</organism>
<evidence type="ECO:0000313" key="2">
    <source>
        <dbReference type="EMBL" id="GBP43235.1"/>
    </source>
</evidence>
<evidence type="ECO:0000256" key="1">
    <source>
        <dbReference type="SAM" id="MobiDB-lite"/>
    </source>
</evidence>
<dbReference type="Proteomes" id="UP000299102">
    <property type="component" value="Unassembled WGS sequence"/>
</dbReference>
<accession>A0A4C1VZI3</accession>
<feature type="region of interest" description="Disordered" evidence="1">
    <location>
        <begin position="1"/>
        <end position="22"/>
    </location>
</feature>
<evidence type="ECO:0000313" key="3">
    <source>
        <dbReference type="Proteomes" id="UP000299102"/>
    </source>
</evidence>
<reference evidence="2 3" key="1">
    <citation type="journal article" date="2019" name="Commun. Biol.">
        <title>The bagworm genome reveals a unique fibroin gene that provides high tensile strength.</title>
        <authorList>
            <person name="Kono N."/>
            <person name="Nakamura H."/>
            <person name="Ohtoshi R."/>
            <person name="Tomita M."/>
            <person name="Numata K."/>
            <person name="Arakawa K."/>
        </authorList>
    </citation>
    <scope>NUCLEOTIDE SEQUENCE [LARGE SCALE GENOMIC DNA]</scope>
</reference>
<comment type="caution">
    <text evidence="2">The sequence shown here is derived from an EMBL/GenBank/DDBJ whole genome shotgun (WGS) entry which is preliminary data.</text>
</comment>
<sequence>MAPASALCSPPTPQSAGIGDREHVAPRVALNCPKPLTVFNPIRKSGPDVRAVRFLPGRRARSITLSAAAPAPRDTQLAVRQIARNCFC</sequence>
<dbReference type="AlphaFoldDB" id="A0A4C1VZI3"/>
<gene>
    <name evidence="2" type="ORF">EVAR_39293_1</name>
</gene>
<protein>
    <submittedName>
        <fullName evidence="2">Uncharacterized protein</fullName>
    </submittedName>
</protein>
<name>A0A4C1VZI3_EUMVA</name>
<keyword evidence="3" id="KW-1185">Reference proteome</keyword>